<gene>
    <name evidence="1" type="ORF">PQU95_02845</name>
</gene>
<dbReference type="Proteomes" id="UP001219956">
    <property type="component" value="Unassembled WGS sequence"/>
</dbReference>
<name>A0ABT5IUI2_9NEIS</name>
<sequence>MKINELKPGDCVTQELDNSTVAFEVVAIRQIGRRFLVTFRSALGIASASYQGDAYISLAH</sequence>
<evidence type="ECO:0000313" key="2">
    <source>
        <dbReference type="Proteomes" id="UP001219956"/>
    </source>
</evidence>
<organism evidence="1 2">
    <name type="scientific">Vogesella aquatica</name>
    <dbReference type="NCBI Taxonomy" id="2984206"/>
    <lineage>
        <taxon>Bacteria</taxon>
        <taxon>Pseudomonadati</taxon>
        <taxon>Pseudomonadota</taxon>
        <taxon>Betaproteobacteria</taxon>
        <taxon>Neisseriales</taxon>
        <taxon>Chromobacteriaceae</taxon>
        <taxon>Vogesella</taxon>
    </lineage>
</organism>
<evidence type="ECO:0000313" key="1">
    <source>
        <dbReference type="EMBL" id="MDC7716162.1"/>
    </source>
</evidence>
<dbReference type="RefSeq" id="WP_147685740.1">
    <property type="nucleotide sequence ID" value="NZ_JAQQLF010000002.1"/>
</dbReference>
<proteinExistence type="predicted"/>
<keyword evidence="2" id="KW-1185">Reference proteome</keyword>
<protein>
    <submittedName>
        <fullName evidence="1">Uncharacterized protein</fullName>
    </submittedName>
</protein>
<accession>A0ABT5IUI2</accession>
<comment type="caution">
    <text evidence="1">The sequence shown here is derived from an EMBL/GenBank/DDBJ whole genome shotgun (WGS) entry which is preliminary data.</text>
</comment>
<dbReference type="EMBL" id="JAQQLF010000002">
    <property type="protein sequence ID" value="MDC7716162.1"/>
    <property type="molecule type" value="Genomic_DNA"/>
</dbReference>
<reference evidence="1 2" key="1">
    <citation type="submission" date="2023-01" db="EMBL/GenBank/DDBJ databases">
        <title>Novel species of the genus Vogesella isolated from rivers.</title>
        <authorList>
            <person name="Lu H."/>
        </authorList>
    </citation>
    <scope>NUCLEOTIDE SEQUENCE [LARGE SCALE GENOMIC DNA]</scope>
    <source>
        <strain evidence="1 2">DC21W</strain>
    </source>
</reference>